<dbReference type="EMBL" id="CP013862">
    <property type="protein sequence ID" value="ALX49736.1"/>
    <property type="molecule type" value="Genomic_DNA"/>
</dbReference>
<keyword evidence="1" id="KW-1133">Transmembrane helix</keyword>
<dbReference type="KEGG" id="lao:AOX59_14840"/>
<keyword evidence="1" id="KW-0812">Transmembrane</keyword>
<keyword evidence="3" id="KW-1185">Reference proteome</keyword>
<evidence type="ECO:0000313" key="3">
    <source>
        <dbReference type="Proteomes" id="UP000050331"/>
    </source>
</evidence>
<sequence length="99" mass="11587">MKKIYIHILNIVGLIVLLVFNAFAYLGMNFTPSNEPLTAEYIFLASFYLIWGVFYYLQLKLNSLKNFLILIILELLIIIGWSFFWGTPYGHTLIESLFE</sequence>
<feature type="transmembrane region" description="Helical" evidence="1">
    <location>
        <begin position="64"/>
        <end position="84"/>
    </location>
</feature>
<feature type="transmembrane region" description="Helical" evidence="1">
    <location>
        <begin position="7"/>
        <end position="26"/>
    </location>
</feature>
<evidence type="ECO:0000256" key="1">
    <source>
        <dbReference type="SAM" id="Phobius"/>
    </source>
</evidence>
<accession>A0A0U4DWI7</accession>
<proteinExistence type="predicted"/>
<evidence type="ECO:0000313" key="2">
    <source>
        <dbReference type="EMBL" id="ALX49736.1"/>
    </source>
</evidence>
<name>A0A0U4DWI7_9BACI</name>
<organism evidence="2 3">
    <name type="scientific">Lentibacillus amyloliquefaciens</name>
    <dbReference type="NCBI Taxonomy" id="1472767"/>
    <lineage>
        <taxon>Bacteria</taxon>
        <taxon>Bacillati</taxon>
        <taxon>Bacillota</taxon>
        <taxon>Bacilli</taxon>
        <taxon>Bacillales</taxon>
        <taxon>Bacillaceae</taxon>
        <taxon>Lentibacillus</taxon>
    </lineage>
</organism>
<keyword evidence="1" id="KW-0472">Membrane</keyword>
<feature type="transmembrane region" description="Helical" evidence="1">
    <location>
        <begin position="38"/>
        <end position="57"/>
    </location>
</feature>
<protein>
    <submittedName>
        <fullName evidence="2">Uncharacterized protein</fullName>
    </submittedName>
</protein>
<dbReference type="AlphaFoldDB" id="A0A0U4DWI7"/>
<reference evidence="2 3" key="1">
    <citation type="submission" date="2016-01" db="EMBL/GenBank/DDBJ databases">
        <title>Complete genome sequence of strain Lentibacillus amyloliquefaciens LAM0015T isolated from saline sediment.</title>
        <authorList>
            <person name="Wang J.-L."/>
            <person name="He M.-X."/>
        </authorList>
    </citation>
    <scope>NUCLEOTIDE SEQUENCE [LARGE SCALE GENOMIC DNA]</scope>
    <source>
        <strain evidence="2 3">LAM0015</strain>
    </source>
</reference>
<gene>
    <name evidence="2" type="ORF">AOX59_14840</name>
</gene>
<dbReference type="Proteomes" id="UP000050331">
    <property type="component" value="Chromosome"/>
</dbReference>